<evidence type="ECO:0000256" key="1">
    <source>
        <dbReference type="SAM" id="Phobius"/>
    </source>
</evidence>
<accession>B2A0M4</accession>
<reference evidence="2 3" key="2">
    <citation type="journal article" date="2011" name="J. Bacteriol.">
        <title>Complete genome sequence of the anaerobic, halophilic alkalithermophile Natranaerobius thermophilus JW/NM-WN-LF.</title>
        <authorList>
            <person name="Zhao B."/>
            <person name="Mesbah N.M."/>
            <person name="Dalin E."/>
            <person name="Goodwin L."/>
            <person name="Nolan M."/>
            <person name="Pitluck S."/>
            <person name="Chertkov O."/>
            <person name="Brettin T.S."/>
            <person name="Han J."/>
            <person name="Larimer F.W."/>
            <person name="Land M.L."/>
            <person name="Hauser L."/>
            <person name="Kyrpides N."/>
            <person name="Wiegel J."/>
        </authorList>
    </citation>
    <scope>NUCLEOTIDE SEQUENCE [LARGE SCALE GENOMIC DNA]</scope>
    <source>
        <strain evidence="3">ATCC BAA-1301 / DSM 18059 / JW/NM-WN-LF</strain>
    </source>
</reference>
<feature type="transmembrane region" description="Helical" evidence="1">
    <location>
        <begin position="84"/>
        <end position="101"/>
    </location>
</feature>
<dbReference type="STRING" id="457570.Nther_0998"/>
<dbReference type="PANTHER" id="PTHR37305:SF1">
    <property type="entry name" value="MEMBRANE PROTEIN"/>
    <property type="match status" value="1"/>
</dbReference>
<evidence type="ECO:0008006" key="4">
    <source>
        <dbReference type="Google" id="ProtNLM"/>
    </source>
</evidence>
<dbReference type="RefSeq" id="WP_012447459.1">
    <property type="nucleotide sequence ID" value="NC_010718.1"/>
</dbReference>
<dbReference type="Proteomes" id="UP000001683">
    <property type="component" value="Chromosome"/>
</dbReference>
<dbReference type="Pfam" id="PF12679">
    <property type="entry name" value="ABC2_membrane_2"/>
    <property type="match status" value="1"/>
</dbReference>
<proteinExistence type="predicted"/>
<dbReference type="eggNOG" id="COG1277">
    <property type="taxonomic scope" value="Bacteria"/>
</dbReference>
<name>B2A0M4_NATTJ</name>
<protein>
    <recommendedName>
        <fullName evidence="4">ABC transporter permease</fullName>
    </recommendedName>
</protein>
<keyword evidence="3" id="KW-1185">Reference proteome</keyword>
<dbReference type="EMBL" id="CP001034">
    <property type="protein sequence ID" value="ACB84582.1"/>
    <property type="molecule type" value="Genomic_DNA"/>
</dbReference>
<keyword evidence="1" id="KW-0472">Membrane</keyword>
<dbReference type="HOGENOM" id="CLU_1617243_0_0_9"/>
<dbReference type="GO" id="GO:0005886">
    <property type="term" value="C:plasma membrane"/>
    <property type="evidence" value="ECO:0007669"/>
    <property type="project" value="UniProtKB-SubCell"/>
</dbReference>
<evidence type="ECO:0000313" key="3">
    <source>
        <dbReference type="Proteomes" id="UP000001683"/>
    </source>
</evidence>
<dbReference type="AlphaFoldDB" id="B2A0M4"/>
<dbReference type="PANTHER" id="PTHR37305">
    <property type="entry name" value="INTEGRAL MEMBRANE PROTEIN-RELATED"/>
    <property type="match status" value="1"/>
</dbReference>
<dbReference type="GO" id="GO:0140359">
    <property type="term" value="F:ABC-type transporter activity"/>
    <property type="evidence" value="ECO:0007669"/>
    <property type="project" value="InterPro"/>
</dbReference>
<reference evidence="2 3" key="1">
    <citation type="submission" date="2008-04" db="EMBL/GenBank/DDBJ databases">
        <title>Complete sequence of chromosome of Natranaerobius thermophilus JW/NM-WN-LF.</title>
        <authorList>
            <consortium name="US DOE Joint Genome Institute"/>
            <person name="Copeland A."/>
            <person name="Lucas S."/>
            <person name="Lapidus A."/>
            <person name="Glavina del Rio T."/>
            <person name="Dalin E."/>
            <person name="Tice H."/>
            <person name="Bruce D."/>
            <person name="Goodwin L."/>
            <person name="Pitluck S."/>
            <person name="Chertkov O."/>
            <person name="Brettin T."/>
            <person name="Detter J.C."/>
            <person name="Han C."/>
            <person name="Kuske C.R."/>
            <person name="Schmutz J."/>
            <person name="Larimer F."/>
            <person name="Land M."/>
            <person name="Hauser L."/>
            <person name="Kyrpides N."/>
            <person name="Lykidis A."/>
            <person name="Mesbah N.M."/>
            <person name="Wiegel J."/>
        </authorList>
    </citation>
    <scope>NUCLEOTIDE SEQUENCE [LARGE SCALE GENOMIC DNA]</scope>
    <source>
        <strain evidence="3">ATCC BAA-1301 / DSM 18059 / JW/NM-WN-LF</strain>
    </source>
</reference>
<feature type="transmembrane region" description="Helical" evidence="1">
    <location>
        <begin position="15"/>
        <end position="35"/>
    </location>
</feature>
<keyword evidence="1" id="KW-1133">Transmembrane helix</keyword>
<dbReference type="InParanoid" id="B2A0M4"/>
<dbReference type="OrthoDB" id="9800309at2"/>
<sequence length="164" mass="18621">MIKTLLRKEIIENKWILIIGLLFFTVSAAIVVFSYNLMDALSLPEIIDALDDPPQFLVSFLQESAAWMQDHTLYVWSQWHSNNVLQIGFILAIILGAVMMAREFNRGTISFLLSKPISREMIYITKVLAGCLIILLSILLPTIFLIVLSLIIGLDINVFRIILD</sequence>
<keyword evidence="1" id="KW-0812">Transmembrane</keyword>
<evidence type="ECO:0000313" key="2">
    <source>
        <dbReference type="EMBL" id="ACB84582.1"/>
    </source>
</evidence>
<organism evidence="2 3">
    <name type="scientific">Natranaerobius thermophilus (strain ATCC BAA-1301 / DSM 18059 / JW/NM-WN-LF)</name>
    <dbReference type="NCBI Taxonomy" id="457570"/>
    <lineage>
        <taxon>Bacteria</taxon>
        <taxon>Bacillati</taxon>
        <taxon>Bacillota</taxon>
        <taxon>Clostridia</taxon>
        <taxon>Natranaerobiales</taxon>
        <taxon>Natranaerobiaceae</taxon>
        <taxon>Natranaerobius</taxon>
    </lineage>
</organism>
<dbReference type="KEGG" id="nth:Nther_0998"/>
<gene>
    <name evidence="2" type="ordered locus">Nther_0998</name>
</gene>